<dbReference type="Proteomes" id="UP000828941">
    <property type="component" value="Chromosome 14"/>
</dbReference>
<proteinExistence type="predicted"/>
<accession>A0ACB9KDK1</accession>
<sequence length="1428" mass="156551">MRRESGTCNVCAAPCSSCMHLNHALMGSKTDEFTDENCRLMETNQYSMDDGDVSSHRSRTCESLQHAISETSNVNSSHDSLSENADSRRTLSNKSQDSKCLDVLDDNTSCLSRASEANLVDGRHYRNADRINLSCSSTSVSRVGAEGSGSAPSADMSSLSEIPSCKDVGTDHSSPKVQSPSTQSQSGKSLSSVPAILDLERDSCSHILKKVCESSSENIDQSLTKEAAPTVVYDETRKCSVSGKQDERSEELFESPEAEMQEHQSEDGSDESDVVEHDVKVCDICGDAGREDLLAICSRCSDGAEHTYCMREMLQKVPEGDWLCEECKYAEETENQRLEETENQRLGKNEVMPRIEKDDEERKLHKVGLTSQISGKRHSENIEITPAPKRQAVESSTGSPKASSPKRLVSLSRESSFKSLDKGKVKPGYQLSFRNHSNGDDMEVARSPSSGHRAQMSKSTLLKSNSFSPLNSKPRVKLVDDVVTQKLKGAGEHTSKNMETPARMISKSMSFKSTNLGRSSATESKVKMLSSKSSHTQDLKGSRHTKEWGAVDKKIPSRVDCSAICSAMSGSVVSTPKGDQKLTPRGETSKPLSGNNRELKVNQDGKSSSLSKSTSSVGRKGVDPAVSSERTSIGVDETLEDVLPRSRETTNQVDENRESSSNRMRPATKGTFCPKCKESGHSSESCTFGSTPESGIEMSAARSSKEIHKGNRLKAAINAALLRRPEIFKKKEVPNQASGFSTSGTDLNCEAISQDQLLASSKPKNSISAEVTHEGQENLESSASETSKCSSVNDMKQLNACPFDFCPQPEDSDSVDPAGKPLVKVLSTEALAMSNALLTTPAIPEYDYIWQGVFEVHRGGNPPDVFAGIQAHLSACASPKVLEVVNKLSPKVHLDEVPRLSTWPFQFNQGGAKEDNIALYFFAKDVESYERHYKGLLDHVIRNDLALKGIFDGVELLIFPSNQLPEKSQRWNMLFFLWGVFRGRRMNNSDSAEKICIPSLNVMPVEEDFPTAVMTLSETHCSPKHMDEDSINCDGTSSSPKHMDEDSINCDRTSSMVLASTSVDQSHATLAKNSDIKEINLERTHLDSQVNFVQNDSLPEVGQDRESKIPLEAMGTSATGRTMETKTDCDISVKQENSLSGNEGIGAVRIITDDKMSERMNTDKDQERPKRKQKEDDRFIDIEAAIEEDVSIEGINCWQPTDKDLIVPSGTVFQASRVTCQRMAWQEVNNKLEDGEGSSKKLKTGLGGIYGGRDSLSGSFASFANDRGSCSSVEEKGCEEVCDEKIIREDLGRMERTFFPVDAHNKNEFQLRENSCVRKGPYEDEDQLHDGIPNLELALGGDTKPPHKGMLPFFVGVVDKKNKQGKARDGLTDDEEEDDGVAASLSLSLSFPSSNKERAKPVSKAEQLLPDGRHVNTSLLLFGSFSDK</sequence>
<reference evidence="1 2" key="1">
    <citation type="journal article" date="2022" name="DNA Res.">
        <title>Chromosomal-level genome assembly of the orchid tree Bauhinia variegata (Leguminosae; Cercidoideae) supports the allotetraploid origin hypothesis of Bauhinia.</title>
        <authorList>
            <person name="Zhong Y."/>
            <person name="Chen Y."/>
            <person name="Zheng D."/>
            <person name="Pang J."/>
            <person name="Liu Y."/>
            <person name="Luo S."/>
            <person name="Meng S."/>
            <person name="Qian L."/>
            <person name="Wei D."/>
            <person name="Dai S."/>
            <person name="Zhou R."/>
        </authorList>
    </citation>
    <scope>NUCLEOTIDE SEQUENCE [LARGE SCALE GENOMIC DNA]</scope>
    <source>
        <strain evidence="1">BV-YZ2020</strain>
    </source>
</reference>
<keyword evidence="2" id="KW-1185">Reference proteome</keyword>
<protein>
    <submittedName>
        <fullName evidence="1">Uncharacterized protein</fullName>
    </submittedName>
</protein>
<evidence type="ECO:0000313" key="2">
    <source>
        <dbReference type="Proteomes" id="UP000828941"/>
    </source>
</evidence>
<organism evidence="1 2">
    <name type="scientific">Bauhinia variegata</name>
    <name type="common">Purple orchid tree</name>
    <name type="synonym">Phanera variegata</name>
    <dbReference type="NCBI Taxonomy" id="167791"/>
    <lineage>
        <taxon>Eukaryota</taxon>
        <taxon>Viridiplantae</taxon>
        <taxon>Streptophyta</taxon>
        <taxon>Embryophyta</taxon>
        <taxon>Tracheophyta</taxon>
        <taxon>Spermatophyta</taxon>
        <taxon>Magnoliopsida</taxon>
        <taxon>eudicotyledons</taxon>
        <taxon>Gunneridae</taxon>
        <taxon>Pentapetalae</taxon>
        <taxon>rosids</taxon>
        <taxon>fabids</taxon>
        <taxon>Fabales</taxon>
        <taxon>Fabaceae</taxon>
        <taxon>Cercidoideae</taxon>
        <taxon>Cercideae</taxon>
        <taxon>Bauhiniinae</taxon>
        <taxon>Bauhinia</taxon>
    </lineage>
</organism>
<dbReference type="EMBL" id="CM039439">
    <property type="protein sequence ID" value="KAI4295253.1"/>
    <property type="molecule type" value="Genomic_DNA"/>
</dbReference>
<name>A0ACB9KDK1_BAUVA</name>
<evidence type="ECO:0000313" key="1">
    <source>
        <dbReference type="EMBL" id="KAI4295253.1"/>
    </source>
</evidence>
<comment type="caution">
    <text evidence="1">The sequence shown here is derived from an EMBL/GenBank/DDBJ whole genome shotgun (WGS) entry which is preliminary data.</text>
</comment>
<gene>
    <name evidence="1" type="ORF">L6164_035319</name>
</gene>